<organism evidence="3 4">
    <name type="scientific">Mucilaginibacter xinganensis</name>
    <dbReference type="NCBI Taxonomy" id="1234841"/>
    <lineage>
        <taxon>Bacteria</taxon>
        <taxon>Pseudomonadati</taxon>
        <taxon>Bacteroidota</taxon>
        <taxon>Sphingobacteriia</taxon>
        <taxon>Sphingobacteriales</taxon>
        <taxon>Sphingobacteriaceae</taxon>
        <taxon>Mucilaginibacter</taxon>
    </lineage>
</organism>
<evidence type="ECO:0000259" key="2">
    <source>
        <dbReference type="Pfam" id="PF02517"/>
    </source>
</evidence>
<dbReference type="AlphaFoldDB" id="A0A223NQM7"/>
<evidence type="ECO:0000313" key="4">
    <source>
        <dbReference type="Proteomes" id="UP000215002"/>
    </source>
</evidence>
<keyword evidence="4" id="KW-1185">Reference proteome</keyword>
<feature type="transmembrane region" description="Helical" evidence="1">
    <location>
        <begin position="105"/>
        <end position="126"/>
    </location>
</feature>
<feature type="transmembrane region" description="Helical" evidence="1">
    <location>
        <begin position="164"/>
        <end position="182"/>
    </location>
</feature>
<dbReference type="KEGG" id="muc:MuYL_0270"/>
<name>A0A223NQM7_9SPHI</name>
<feature type="transmembrane region" description="Helical" evidence="1">
    <location>
        <begin position="69"/>
        <end position="93"/>
    </location>
</feature>
<protein>
    <recommendedName>
        <fullName evidence="2">CAAX prenyl protease 2/Lysostaphin resistance protein A-like domain-containing protein</fullName>
    </recommendedName>
</protein>
<feature type="domain" description="CAAX prenyl protease 2/Lysostaphin resistance protein A-like" evidence="2">
    <location>
        <begin position="167"/>
        <end position="255"/>
    </location>
</feature>
<dbReference type="Proteomes" id="UP000215002">
    <property type="component" value="Chromosome"/>
</dbReference>
<proteinExistence type="predicted"/>
<accession>A0A223NQM7</accession>
<evidence type="ECO:0000313" key="3">
    <source>
        <dbReference type="EMBL" id="ASU32173.1"/>
    </source>
</evidence>
<keyword evidence="1" id="KW-0812">Transmembrane</keyword>
<feature type="transmembrane region" description="Helical" evidence="1">
    <location>
        <begin position="282"/>
        <end position="298"/>
    </location>
</feature>
<feature type="transmembrane region" description="Helical" evidence="1">
    <location>
        <begin position="20"/>
        <end position="48"/>
    </location>
</feature>
<reference evidence="3 4" key="1">
    <citation type="submission" date="2017-08" db="EMBL/GenBank/DDBJ databases">
        <title>Complete genome sequence of Mucilaginibacter sp. strain BJC16-A31.</title>
        <authorList>
            <consortium name="Henan University of Science and Technology"/>
            <person name="You X."/>
        </authorList>
    </citation>
    <scope>NUCLEOTIDE SEQUENCE [LARGE SCALE GENOMIC DNA]</scope>
    <source>
        <strain evidence="3 4">BJC16-A31</strain>
    </source>
</reference>
<keyword evidence="1" id="KW-1133">Transmembrane helix</keyword>
<evidence type="ECO:0000256" key="1">
    <source>
        <dbReference type="SAM" id="Phobius"/>
    </source>
</evidence>
<dbReference type="PANTHER" id="PTHR43592">
    <property type="entry name" value="CAAX AMINO TERMINAL PROTEASE"/>
    <property type="match status" value="1"/>
</dbReference>
<dbReference type="EMBL" id="CP022743">
    <property type="protein sequence ID" value="ASU32173.1"/>
    <property type="molecule type" value="Genomic_DNA"/>
</dbReference>
<feature type="transmembrane region" description="Helical" evidence="1">
    <location>
        <begin position="202"/>
        <end position="220"/>
    </location>
</feature>
<gene>
    <name evidence="3" type="ORF">MuYL_0270</name>
</gene>
<dbReference type="GO" id="GO:0080120">
    <property type="term" value="P:CAAX-box protein maturation"/>
    <property type="evidence" value="ECO:0007669"/>
    <property type="project" value="UniProtKB-ARBA"/>
</dbReference>
<dbReference type="InterPro" id="IPR003675">
    <property type="entry name" value="Rce1/LyrA-like_dom"/>
</dbReference>
<dbReference type="GO" id="GO:0004175">
    <property type="term" value="F:endopeptidase activity"/>
    <property type="evidence" value="ECO:0007669"/>
    <property type="project" value="UniProtKB-ARBA"/>
</dbReference>
<sequence>MIIIPYKWLTNNDNELYPAAQFLIFILVFLIMLFIGNVIGIGIVTAVYGLKTLMAISTLSVTAPHFAPALWILQITGTTIPIFAAPVVFAWLLTNQPRYYIKTDFSFPWALMVIIFALMFLSNPLIELLSNINQKMVLPPWLKWMRESEDSAQKVMEAILKMNNIWDVIVNVLMVGLLTAIAEEFMFRGVIQTIFVRWTRNTHAAVWITAILFSAFHMEFFGFLPRLLLGVFFGYFVAWSGSIWTGVWAHFINNGTIVIVTYLFQKKIINGDPNDQHLFNNLWYAISFVIVIALLFIYRKIAAAKDQIPVY</sequence>
<dbReference type="PANTHER" id="PTHR43592:SF15">
    <property type="entry name" value="CAAX AMINO TERMINAL PROTEASE FAMILY PROTEIN"/>
    <property type="match status" value="1"/>
</dbReference>
<keyword evidence="1" id="KW-0472">Membrane</keyword>
<dbReference type="Pfam" id="PF02517">
    <property type="entry name" value="Rce1-like"/>
    <property type="match status" value="1"/>
</dbReference>